<evidence type="ECO:0000259" key="3">
    <source>
        <dbReference type="Pfam" id="PF00437"/>
    </source>
</evidence>
<dbReference type="NCBIfam" id="TIGR02788">
    <property type="entry name" value="VirB11"/>
    <property type="match status" value="1"/>
</dbReference>
<reference evidence="4 5" key="1">
    <citation type="submission" date="2019-03" db="EMBL/GenBank/DDBJ databases">
        <title>Above-ground endophytic microbial communities from plants in different locations in the United States.</title>
        <authorList>
            <person name="Frank C."/>
        </authorList>
    </citation>
    <scope>NUCLEOTIDE SEQUENCE [LARGE SCALE GENOMIC DNA]</scope>
    <source>
        <strain evidence="4 5">LP_13_YM</strain>
    </source>
</reference>
<dbReference type="InterPro" id="IPR027417">
    <property type="entry name" value="P-loop_NTPase"/>
</dbReference>
<proteinExistence type="inferred from homology"/>
<sequence length="339" mass="37251">MSHVDDASRQAVEIYMRPLKLLLHDDITEVAVNIPGEAWTEKHGTWRRHLLPELTFDHLRMLAKLIATCTQQSISDSAPVVSAALPSGERVQAVLPPAVPAGTVSLTIRKPSAIRLTLDDYQTSGAFDDVCADSTTPDDTERELTEHLTHGRIRLFLERAVVTRRNIVVSGSTGSGKTTLMKALVDAIPAGERLITIEDTPELTIAHQPNHVRLFYSKDSQGVSRATPKLLLESCLRMKPDRVLLAELRGEEAFGFVRNVNSGHPGSITSIHAGSPLMAIEQLMLLIKESSCGGRLSRSDIRQLLFMLVDVVVQFGVVDGRRRVTGIFYEPARKRAALG</sequence>
<name>A0A4R3YTU6_9GAMM</name>
<dbReference type="SUPFAM" id="SSF52540">
    <property type="entry name" value="P-loop containing nucleoside triphosphate hydrolases"/>
    <property type="match status" value="1"/>
</dbReference>
<evidence type="ECO:0000313" key="4">
    <source>
        <dbReference type="EMBL" id="TCV94764.1"/>
    </source>
</evidence>
<gene>
    <name evidence="4" type="ORF">EC912_103249</name>
</gene>
<keyword evidence="2" id="KW-0547">Nucleotide-binding</keyword>
<evidence type="ECO:0000313" key="5">
    <source>
        <dbReference type="Proteomes" id="UP000295645"/>
    </source>
</evidence>
<dbReference type="EMBL" id="SMCS01000003">
    <property type="protein sequence ID" value="TCV94764.1"/>
    <property type="molecule type" value="Genomic_DNA"/>
</dbReference>
<dbReference type="InterPro" id="IPR001482">
    <property type="entry name" value="T2SS/T4SS_dom"/>
</dbReference>
<dbReference type="CDD" id="cd01130">
    <property type="entry name" value="VirB11-like_ATPase"/>
    <property type="match status" value="1"/>
</dbReference>
<keyword evidence="2" id="KW-0067">ATP-binding</keyword>
<dbReference type="RefSeq" id="WP_132143374.1">
    <property type="nucleotide sequence ID" value="NZ_SMCS01000003.1"/>
</dbReference>
<dbReference type="InterPro" id="IPR050921">
    <property type="entry name" value="T4SS_GSP_E_ATPase"/>
</dbReference>
<dbReference type="OrthoDB" id="9810761at2"/>
<dbReference type="Proteomes" id="UP000295645">
    <property type="component" value="Unassembled WGS sequence"/>
</dbReference>
<dbReference type="GO" id="GO:0016887">
    <property type="term" value="F:ATP hydrolysis activity"/>
    <property type="evidence" value="ECO:0007669"/>
    <property type="project" value="InterPro"/>
</dbReference>
<comment type="caution">
    <text evidence="4">The sequence shown here is derived from an EMBL/GenBank/DDBJ whole genome shotgun (WGS) entry which is preliminary data.</text>
</comment>
<dbReference type="AlphaFoldDB" id="A0A4R3YTU6"/>
<dbReference type="GO" id="GO:0044097">
    <property type="term" value="P:secretion by the type IV secretion system"/>
    <property type="evidence" value="ECO:0007669"/>
    <property type="project" value="InterPro"/>
</dbReference>
<comment type="similarity">
    <text evidence="1 2">Belongs to the GSP E family.</text>
</comment>
<keyword evidence="5" id="KW-1185">Reference proteome</keyword>
<evidence type="ECO:0000256" key="1">
    <source>
        <dbReference type="ARBA" id="ARBA00006611"/>
    </source>
</evidence>
<dbReference type="Pfam" id="PF00437">
    <property type="entry name" value="T2SSE"/>
    <property type="match status" value="1"/>
</dbReference>
<dbReference type="Gene3D" id="3.30.450.90">
    <property type="match status" value="1"/>
</dbReference>
<dbReference type="PANTHER" id="PTHR30486:SF6">
    <property type="entry name" value="TYPE IV PILUS RETRACTATION ATPASE PILT"/>
    <property type="match status" value="1"/>
</dbReference>
<organism evidence="4 5">
    <name type="scientific">Luteibacter rhizovicinus</name>
    <dbReference type="NCBI Taxonomy" id="242606"/>
    <lineage>
        <taxon>Bacteria</taxon>
        <taxon>Pseudomonadati</taxon>
        <taxon>Pseudomonadota</taxon>
        <taxon>Gammaproteobacteria</taxon>
        <taxon>Lysobacterales</taxon>
        <taxon>Rhodanobacteraceae</taxon>
        <taxon>Luteibacter</taxon>
    </lineage>
</organism>
<dbReference type="GO" id="GO:0005524">
    <property type="term" value="F:ATP binding"/>
    <property type="evidence" value="ECO:0007669"/>
    <property type="project" value="UniProtKB-UniRule"/>
</dbReference>
<dbReference type="PANTHER" id="PTHR30486">
    <property type="entry name" value="TWITCHING MOTILITY PROTEIN PILT"/>
    <property type="match status" value="1"/>
</dbReference>
<protein>
    <recommendedName>
        <fullName evidence="2">Type IV secretion system protein</fullName>
    </recommendedName>
</protein>
<comment type="function">
    <text evidence="2">Part of the Type IV secretion system.</text>
</comment>
<dbReference type="InterPro" id="IPR014155">
    <property type="entry name" value="VirB11"/>
</dbReference>
<dbReference type="GO" id="GO:0043684">
    <property type="term" value="C:type IV secretion system complex"/>
    <property type="evidence" value="ECO:0007669"/>
    <property type="project" value="UniProtKB-UniRule"/>
</dbReference>
<accession>A0A4R3YTU6</accession>
<dbReference type="Gene3D" id="3.40.50.300">
    <property type="entry name" value="P-loop containing nucleotide triphosphate hydrolases"/>
    <property type="match status" value="1"/>
</dbReference>
<evidence type="ECO:0000256" key="2">
    <source>
        <dbReference type="RuleBase" id="RU366071"/>
    </source>
</evidence>
<feature type="domain" description="Bacterial type II secretion system protein E" evidence="3">
    <location>
        <begin position="157"/>
        <end position="287"/>
    </location>
</feature>